<organism evidence="3 4">
    <name type="scientific">Aphanomyces stellatus</name>
    <dbReference type="NCBI Taxonomy" id="120398"/>
    <lineage>
        <taxon>Eukaryota</taxon>
        <taxon>Sar</taxon>
        <taxon>Stramenopiles</taxon>
        <taxon>Oomycota</taxon>
        <taxon>Saprolegniomycetes</taxon>
        <taxon>Saprolegniales</taxon>
        <taxon>Verrucalvaceae</taxon>
        <taxon>Aphanomyces</taxon>
    </lineage>
</organism>
<evidence type="ECO:0000313" key="4">
    <source>
        <dbReference type="Proteomes" id="UP000332933"/>
    </source>
</evidence>
<dbReference type="PANTHER" id="PTHR44566:SF1">
    <property type="entry name" value="WD REPEAT-CONTAINING PROTEIN 25"/>
    <property type="match status" value="1"/>
</dbReference>
<evidence type="ECO:0000256" key="1">
    <source>
        <dbReference type="SAM" id="MobiDB-lite"/>
    </source>
</evidence>
<dbReference type="PANTHER" id="PTHR44566">
    <property type="entry name" value="TRANSDUCIN/WD40 REPEAT-LIKE SUPERFAMILY PROTEIN"/>
    <property type="match status" value="1"/>
</dbReference>
<reference evidence="2" key="2">
    <citation type="submission" date="2019-06" db="EMBL/GenBank/DDBJ databases">
        <title>Genomics analysis of Aphanomyces spp. identifies a new class of oomycete effector associated with host adaptation.</title>
        <authorList>
            <person name="Gaulin E."/>
        </authorList>
    </citation>
    <scope>NUCLEOTIDE SEQUENCE</scope>
    <source>
        <strain evidence="2">CBS 578.67</strain>
    </source>
</reference>
<evidence type="ECO:0000313" key="2">
    <source>
        <dbReference type="EMBL" id="KAF0685835.1"/>
    </source>
</evidence>
<accession>A0A485LK13</accession>
<feature type="region of interest" description="Disordered" evidence="1">
    <location>
        <begin position="1"/>
        <end position="26"/>
    </location>
</feature>
<keyword evidence="4" id="KW-1185">Reference proteome</keyword>
<dbReference type="Pfam" id="PF00400">
    <property type="entry name" value="WD40"/>
    <property type="match status" value="1"/>
</dbReference>
<gene>
    <name evidence="3" type="primary">Aste57867_22310</name>
    <name evidence="2" type="ORF">As57867_022240</name>
    <name evidence="3" type="ORF">ASTE57867_22310</name>
</gene>
<dbReference type="SMART" id="SM00320">
    <property type="entry name" value="WD40"/>
    <property type="match status" value="6"/>
</dbReference>
<dbReference type="Proteomes" id="UP000332933">
    <property type="component" value="Unassembled WGS sequence"/>
</dbReference>
<dbReference type="EMBL" id="VJMH01007044">
    <property type="protein sequence ID" value="KAF0685835.1"/>
    <property type="molecule type" value="Genomic_DNA"/>
</dbReference>
<proteinExistence type="predicted"/>
<dbReference type="InterPro" id="IPR015943">
    <property type="entry name" value="WD40/YVTN_repeat-like_dom_sf"/>
</dbReference>
<protein>
    <submittedName>
        <fullName evidence="3">Aste57867_22310 protein</fullName>
    </submittedName>
</protein>
<dbReference type="Gene3D" id="2.130.10.10">
    <property type="entry name" value="YVTN repeat-like/Quinoprotein amine dehydrogenase"/>
    <property type="match status" value="1"/>
</dbReference>
<dbReference type="InterPro" id="IPR053053">
    <property type="entry name" value="WD_repeat_protein"/>
</dbReference>
<name>A0A485LK13_9STRA</name>
<feature type="region of interest" description="Disordered" evidence="1">
    <location>
        <begin position="50"/>
        <end position="70"/>
    </location>
</feature>
<sequence length="406" mass="44279">MEALQAYESDSSGEGAPPAPTIVENMQKRKRTTFAASDIVLPKPSSVAYQSKRRARLHGDPPAPSTPPVAREEEPLFAAQDDDDSAALLESLGSTKCQVLGRWKTDGPVSCMRWNRDNPHLAATAGLHRSVQVWHAFRGTCLRTLVYHMDAVKDIQWTLDAHDLVSVGLDRRVLVTDAETNQVHTTFDAADRLTKVAVHPTDPSLFLIGTDAAGIFCWDARANRSIRSFHVPTLGTVHDIQFHRGAPRHQFVASCTVLRTSAVDNGVLLWDFESGSIAAQSIYTEGFSCTSMQFHPHEPILYLQSQGNHIALVSTSTWKRHRTFLSGHTVDAYPIQCSLNATGSRLASGDASGRLAVYDTLHHRSPLSLAKVHGGGACIAAAFHPRLESVVATGSWDADVALCHVR</sequence>
<dbReference type="EMBL" id="CAADRA010007070">
    <property type="protein sequence ID" value="VFT98974.1"/>
    <property type="molecule type" value="Genomic_DNA"/>
</dbReference>
<dbReference type="InterPro" id="IPR001680">
    <property type="entry name" value="WD40_rpt"/>
</dbReference>
<dbReference type="SUPFAM" id="SSF50978">
    <property type="entry name" value="WD40 repeat-like"/>
    <property type="match status" value="1"/>
</dbReference>
<evidence type="ECO:0000313" key="3">
    <source>
        <dbReference type="EMBL" id="VFT98974.1"/>
    </source>
</evidence>
<dbReference type="InterPro" id="IPR036322">
    <property type="entry name" value="WD40_repeat_dom_sf"/>
</dbReference>
<dbReference type="AlphaFoldDB" id="A0A485LK13"/>
<dbReference type="OrthoDB" id="256303at2759"/>
<reference evidence="3 4" key="1">
    <citation type="submission" date="2019-03" db="EMBL/GenBank/DDBJ databases">
        <authorList>
            <person name="Gaulin E."/>
            <person name="Dumas B."/>
        </authorList>
    </citation>
    <scope>NUCLEOTIDE SEQUENCE [LARGE SCALE GENOMIC DNA]</scope>
    <source>
        <strain evidence="3">CBS 568.67</strain>
    </source>
</reference>